<dbReference type="OrthoDB" id="7860307at2"/>
<evidence type="ECO:0008006" key="3">
    <source>
        <dbReference type="Google" id="ProtNLM"/>
    </source>
</evidence>
<protein>
    <recommendedName>
        <fullName evidence="3">DNA polymerase III subunit gamma/tau</fullName>
    </recommendedName>
</protein>
<dbReference type="RefSeq" id="WP_035259995.1">
    <property type="nucleotide sequence ID" value="NZ_JFKE01000005.1"/>
</dbReference>
<keyword evidence="2" id="KW-1185">Reference proteome</keyword>
<dbReference type="EMBL" id="JFKE01000005">
    <property type="protein sequence ID" value="KAJ54899.1"/>
    <property type="molecule type" value="Genomic_DNA"/>
</dbReference>
<dbReference type="Pfam" id="PF10604">
    <property type="entry name" value="Polyketide_cyc2"/>
    <property type="match status" value="1"/>
</dbReference>
<accession>A0A037ZH37</accession>
<sequence length="158" mass="17412">MKFSAREDISAPIDAVFAALSDFDTAERAALRRGAEVQREDPQGAPGLGSKWSIVFAFRGKARKMKAKVTDFSAPEGMSVQGDGAGLETAVEIQLVALSPRQTRVKIEVEVKPKTITARLFVQSLRLARANLTQRFKDGVHKYIRDMEVRLNGAPRRA</sequence>
<reference evidence="1 2" key="1">
    <citation type="submission" date="2014-03" db="EMBL/GenBank/DDBJ databases">
        <title>Draft Genome Sequence of Actibacterium mucosum KCTC 23349, a Marine Alphaproteobacterium with Complex Ionic Requirements Isolated from Mediterranean Seawater at Malvarrosa Beach, Valencia, Spain.</title>
        <authorList>
            <person name="Arahal D.R."/>
            <person name="Shao Z."/>
            <person name="Lai Q."/>
            <person name="Pujalte M.J."/>
        </authorList>
    </citation>
    <scope>NUCLEOTIDE SEQUENCE [LARGE SCALE GENOMIC DNA]</scope>
    <source>
        <strain evidence="1 2">KCTC 23349</strain>
    </source>
</reference>
<comment type="caution">
    <text evidence="1">The sequence shown here is derived from an EMBL/GenBank/DDBJ whole genome shotgun (WGS) entry which is preliminary data.</text>
</comment>
<evidence type="ECO:0000313" key="2">
    <source>
        <dbReference type="Proteomes" id="UP000026249"/>
    </source>
</evidence>
<dbReference type="SUPFAM" id="SSF55961">
    <property type="entry name" value="Bet v1-like"/>
    <property type="match status" value="1"/>
</dbReference>
<gene>
    <name evidence="1" type="ORF">ACMU_14135</name>
</gene>
<dbReference type="Gene3D" id="3.30.530.20">
    <property type="match status" value="1"/>
</dbReference>
<dbReference type="STRING" id="1454373.ACMU_14135"/>
<dbReference type="CDD" id="cd07812">
    <property type="entry name" value="SRPBCC"/>
    <property type="match status" value="1"/>
</dbReference>
<dbReference type="Proteomes" id="UP000026249">
    <property type="component" value="Unassembled WGS sequence"/>
</dbReference>
<dbReference type="InterPro" id="IPR023393">
    <property type="entry name" value="START-like_dom_sf"/>
</dbReference>
<evidence type="ECO:0000313" key="1">
    <source>
        <dbReference type="EMBL" id="KAJ54899.1"/>
    </source>
</evidence>
<organism evidence="1 2">
    <name type="scientific">Actibacterium mucosum KCTC 23349</name>
    <dbReference type="NCBI Taxonomy" id="1454373"/>
    <lineage>
        <taxon>Bacteria</taxon>
        <taxon>Pseudomonadati</taxon>
        <taxon>Pseudomonadota</taxon>
        <taxon>Alphaproteobacteria</taxon>
        <taxon>Rhodobacterales</taxon>
        <taxon>Roseobacteraceae</taxon>
        <taxon>Actibacterium</taxon>
    </lineage>
</organism>
<dbReference type="AlphaFoldDB" id="A0A037ZH37"/>
<dbReference type="InterPro" id="IPR019587">
    <property type="entry name" value="Polyketide_cyclase/dehydratase"/>
</dbReference>
<proteinExistence type="predicted"/>
<name>A0A037ZH37_9RHOB</name>